<gene>
    <name evidence="8" type="primary">phaC</name>
    <name evidence="8" type="ORF">WAX78_01910</name>
</gene>
<dbReference type="InterPro" id="IPR000073">
    <property type="entry name" value="AB_hydrolase_1"/>
</dbReference>
<evidence type="ECO:0000256" key="2">
    <source>
        <dbReference type="ARBA" id="ARBA00019065"/>
    </source>
</evidence>
<dbReference type="EMBL" id="JBAWSV010000001">
    <property type="protein sequence ID" value="MEI4828220.1"/>
    <property type="molecule type" value="Genomic_DNA"/>
</dbReference>
<protein>
    <recommendedName>
        <fullName evidence="2">Poly(3-hydroxyalkanoate) polymerase subunit PhaC</fullName>
    </recommendedName>
    <alternativeName>
        <fullName evidence="6">PHB synthase subunit PhaC</fullName>
    </alternativeName>
</protein>
<keyword evidence="9" id="KW-1185">Reference proteome</keyword>
<name>A0ABU8FQH1_9BACI</name>
<dbReference type="Gene3D" id="3.40.50.1820">
    <property type="entry name" value="alpha/beta hydrolase"/>
    <property type="match status" value="1"/>
</dbReference>
<reference evidence="8 9" key="1">
    <citation type="submission" date="2024-01" db="EMBL/GenBank/DDBJ databases">
        <title>Seven novel Bacillus-like species.</title>
        <authorList>
            <person name="Liu G."/>
        </authorList>
    </citation>
    <scope>NUCLEOTIDE SEQUENCE [LARGE SCALE GENOMIC DNA]</scope>
    <source>
        <strain evidence="8 9">FJAT-53711</strain>
    </source>
</reference>
<evidence type="ECO:0000313" key="8">
    <source>
        <dbReference type="EMBL" id="MEI4828220.1"/>
    </source>
</evidence>
<sequence>MSVLMTKEYEKFIKMITEEYQQMYGRVKSATQVLTLDAEPEVGPTPKEVIWTRNKTKLYRYFSDQPKKHKIPILLIYALINKPYIMDLTKGGSLIEYLVNRNFDVYLLDWGTPGPEDKNMKLDNYIMDYIPRAVRKVLRKSNADEVSMLGYCMGGTITSIFAALHPELPIRNIVFMTTPFDFEETGLYGAMLDERYFDIDKVVQTLGNIPPEMIDIGNKLLKPMANFYGPYVSLFDRAEDERFVKSFKLLQKWLNDGIPFPGEAYRQWISDFYQKNKLIKGELVIRGRQVKLEAINANVLNLSGKIDIIAQPHQVEALMNHISSKDKQYINLPVGHTSIAFGSKASKITYPTIGDWLEERSN</sequence>
<accession>A0ABU8FQH1</accession>
<dbReference type="Proteomes" id="UP001367922">
    <property type="component" value="Unassembled WGS sequence"/>
</dbReference>
<dbReference type="PANTHER" id="PTHR36837:SF2">
    <property type="entry name" value="POLY(3-HYDROXYALKANOATE) POLYMERASE SUBUNIT PHAC"/>
    <property type="match status" value="1"/>
</dbReference>
<dbReference type="NCBIfam" id="TIGR01836">
    <property type="entry name" value="PHA_synth_III_C"/>
    <property type="match status" value="1"/>
</dbReference>
<dbReference type="InterPro" id="IPR010125">
    <property type="entry name" value="PHA_synth_III_C"/>
</dbReference>
<evidence type="ECO:0000313" key="9">
    <source>
        <dbReference type="Proteomes" id="UP001367922"/>
    </source>
</evidence>
<dbReference type="InterPro" id="IPR051321">
    <property type="entry name" value="PHA/PHB_synthase"/>
</dbReference>
<organism evidence="8 9">
    <name type="scientific">Bacillus yunxiaonensis</name>
    <dbReference type="NCBI Taxonomy" id="3127665"/>
    <lineage>
        <taxon>Bacteria</taxon>
        <taxon>Bacillati</taxon>
        <taxon>Bacillota</taxon>
        <taxon>Bacilli</taxon>
        <taxon>Bacillales</taxon>
        <taxon>Bacillaceae</taxon>
        <taxon>Bacillus</taxon>
    </lineage>
</organism>
<keyword evidence="4" id="KW-0583">PHB biosynthesis</keyword>
<dbReference type="SUPFAM" id="SSF53474">
    <property type="entry name" value="alpha/beta-Hydrolases"/>
    <property type="match status" value="1"/>
</dbReference>
<evidence type="ECO:0000256" key="5">
    <source>
        <dbReference type="ARBA" id="ARBA00023315"/>
    </source>
</evidence>
<dbReference type="InterPro" id="IPR029058">
    <property type="entry name" value="AB_hydrolase_fold"/>
</dbReference>
<evidence type="ECO:0000256" key="4">
    <source>
        <dbReference type="ARBA" id="ARBA00022752"/>
    </source>
</evidence>
<dbReference type="PANTHER" id="PTHR36837">
    <property type="entry name" value="POLY(3-HYDROXYALKANOATE) POLYMERASE SUBUNIT PHAC"/>
    <property type="match status" value="1"/>
</dbReference>
<comment type="pathway">
    <text evidence="1">Biopolymer metabolism; poly-(R)-3-hydroxybutanoate biosynthesis.</text>
</comment>
<evidence type="ECO:0000256" key="6">
    <source>
        <dbReference type="ARBA" id="ARBA00033356"/>
    </source>
</evidence>
<proteinExistence type="predicted"/>
<comment type="caution">
    <text evidence="8">The sequence shown here is derived from an EMBL/GenBank/DDBJ whole genome shotgun (WGS) entry which is preliminary data.</text>
</comment>
<evidence type="ECO:0000256" key="1">
    <source>
        <dbReference type="ARBA" id="ARBA00004683"/>
    </source>
</evidence>
<dbReference type="Pfam" id="PF00561">
    <property type="entry name" value="Abhydrolase_1"/>
    <property type="match status" value="1"/>
</dbReference>
<evidence type="ECO:0000256" key="3">
    <source>
        <dbReference type="ARBA" id="ARBA00022679"/>
    </source>
</evidence>
<keyword evidence="3" id="KW-0808">Transferase</keyword>
<evidence type="ECO:0000259" key="7">
    <source>
        <dbReference type="Pfam" id="PF00561"/>
    </source>
</evidence>
<dbReference type="RefSeq" id="WP_336480614.1">
    <property type="nucleotide sequence ID" value="NZ_JBAWSV010000001.1"/>
</dbReference>
<keyword evidence="5" id="KW-0012">Acyltransferase</keyword>
<feature type="domain" description="AB hydrolase-1" evidence="7">
    <location>
        <begin position="94"/>
        <end position="335"/>
    </location>
</feature>